<dbReference type="EMBL" id="MFCX01000038">
    <property type="protein sequence ID" value="OGE24844.1"/>
    <property type="molecule type" value="Genomic_DNA"/>
</dbReference>
<evidence type="ECO:0000313" key="1">
    <source>
        <dbReference type="EMBL" id="OGE24844.1"/>
    </source>
</evidence>
<evidence type="ECO:0000313" key="2">
    <source>
        <dbReference type="Proteomes" id="UP000177042"/>
    </source>
</evidence>
<dbReference type="Proteomes" id="UP000177042">
    <property type="component" value="Unassembled WGS sequence"/>
</dbReference>
<name>A0A1F5J876_9BACT</name>
<accession>A0A1F5J876</accession>
<evidence type="ECO:0008006" key="3">
    <source>
        <dbReference type="Google" id="ProtNLM"/>
    </source>
</evidence>
<sequence length="89" mass="10685">MIQIKYSVKYLSERKKFLKNNSKLLNKTIKTIKIFAKNPQYPGLKLEKLRGYSIWTIRIDKGNRIFLTWINTSTALFIDIGKHDKYRKY</sequence>
<proteinExistence type="predicted"/>
<dbReference type="SUPFAM" id="SSF143011">
    <property type="entry name" value="RelE-like"/>
    <property type="match status" value="1"/>
</dbReference>
<gene>
    <name evidence="1" type="ORF">A3C26_00215</name>
</gene>
<dbReference type="InterPro" id="IPR035093">
    <property type="entry name" value="RelE/ParE_toxin_dom_sf"/>
</dbReference>
<reference evidence="1 2" key="1">
    <citation type="journal article" date="2016" name="Nat. Commun.">
        <title>Thousands of microbial genomes shed light on interconnected biogeochemical processes in an aquifer system.</title>
        <authorList>
            <person name="Anantharaman K."/>
            <person name="Brown C.T."/>
            <person name="Hug L.A."/>
            <person name="Sharon I."/>
            <person name="Castelle C.J."/>
            <person name="Probst A.J."/>
            <person name="Thomas B.C."/>
            <person name="Singh A."/>
            <person name="Wilkins M.J."/>
            <person name="Karaoz U."/>
            <person name="Brodie E.L."/>
            <person name="Williams K.H."/>
            <person name="Hubbard S.S."/>
            <person name="Banfield J.F."/>
        </authorList>
    </citation>
    <scope>NUCLEOTIDE SEQUENCE [LARGE SCALE GENOMIC DNA]</scope>
</reference>
<protein>
    <recommendedName>
        <fullName evidence="3">Addiction module toxin RelE</fullName>
    </recommendedName>
</protein>
<organism evidence="1 2">
    <name type="scientific">Candidatus Daviesbacteria bacterium RIFCSPHIGHO2_02_FULL_39_12</name>
    <dbReference type="NCBI Taxonomy" id="1797770"/>
    <lineage>
        <taxon>Bacteria</taxon>
        <taxon>Candidatus Daviesiibacteriota</taxon>
    </lineage>
</organism>
<dbReference type="AlphaFoldDB" id="A0A1F5J876"/>
<dbReference type="Gene3D" id="3.30.2310.20">
    <property type="entry name" value="RelE-like"/>
    <property type="match status" value="1"/>
</dbReference>
<comment type="caution">
    <text evidence="1">The sequence shown here is derived from an EMBL/GenBank/DDBJ whole genome shotgun (WGS) entry which is preliminary data.</text>
</comment>